<sequence length="119" mass="13615">MPREPRVLEAIFRDIRDFLHLPVGTEEISLDFKLVIGAQPPLRNRQVIFLNNEKDNQCFGDLDSTMHGIIVLHVDDIAYSTSPRYLGVQIRTEMRTSSARVGWMNAMLPSFPFLENGLN</sequence>
<keyword evidence="2" id="KW-1185">Reference proteome</keyword>
<evidence type="ECO:0000313" key="2">
    <source>
        <dbReference type="Proteomes" id="UP000186817"/>
    </source>
</evidence>
<comment type="caution">
    <text evidence="1">The sequence shown here is derived from an EMBL/GenBank/DDBJ whole genome shotgun (WGS) entry which is preliminary data.</text>
</comment>
<dbReference type="AlphaFoldDB" id="A0A1Q9C9S1"/>
<reference evidence="1 2" key="1">
    <citation type="submission" date="2016-02" db="EMBL/GenBank/DDBJ databases">
        <title>Genome analysis of coral dinoflagellate symbionts highlights evolutionary adaptations to a symbiotic lifestyle.</title>
        <authorList>
            <person name="Aranda M."/>
            <person name="Li Y."/>
            <person name="Liew Y.J."/>
            <person name="Baumgarten S."/>
            <person name="Simakov O."/>
            <person name="Wilson M."/>
            <person name="Piel J."/>
            <person name="Ashoor H."/>
            <person name="Bougouffa S."/>
            <person name="Bajic V.B."/>
            <person name="Ryu T."/>
            <person name="Ravasi T."/>
            <person name="Bayer T."/>
            <person name="Micklem G."/>
            <person name="Kim H."/>
            <person name="Bhak J."/>
            <person name="Lajeunesse T.C."/>
            <person name="Voolstra C.R."/>
        </authorList>
    </citation>
    <scope>NUCLEOTIDE SEQUENCE [LARGE SCALE GENOMIC DNA]</scope>
    <source>
        <strain evidence="1 2">CCMP2467</strain>
    </source>
</reference>
<organism evidence="1 2">
    <name type="scientific">Symbiodinium microadriaticum</name>
    <name type="common">Dinoflagellate</name>
    <name type="synonym">Zooxanthella microadriatica</name>
    <dbReference type="NCBI Taxonomy" id="2951"/>
    <lineage>
        <taxon>Eukaryota</taxon>
        <taxon>Sar</taxon>
        <taxon>Alveolata</taxon>
        <taxon>Dinophyceae</taxon>
        <taxon>Suessiales</taxon>
        <taxon>Symbiodiniaceae</taxon>
        <taxon>Symbiodinium</taxon>
    </lineage>
</organism>
<name>A0A1Q9C9S1_SYMMI</name>
<protein>
    <submittedName>
        <fullName evidence="1">Uncharacterized protein</fullName>
    </submittedName>
</protein>
<gene>
    <name evidence="1" type="ORF">AK812_SmicGene40098</name>
</gene>
<dbReference type="EMBL" id="LSRX01001466">
    <property type="protein sequence ID" value="OLP79587.1"/>
    <property type="molecule type" value="Genomic_DNA"/>
</dbReference>
<accession>A0A1Q9C9S1</accession>
<dbReference type="Proteomes" id="UP000186817">
    <property type="component" value="Unassembled WGS sequence"/>
</dbReference>
<evidence type="ECO:0000313" key="1">
    <source>
        <dbReference type="EMBL" id="OLP79587.1"/>
    </source>
</evidence>
<proteinExistence type="predicted"/>